<feature type="region of interest" description="Disordered" evidence="1">
    <location>
        <begin position="215"/>
        <end position="235"/>
    </location>
</feature>
<dbReference type="Proteomes" id="UP000008909">
    <property type="component" value="Unassembled WGS sequence"/>
</dbReference>
<dbReference type="InterPro" id="IPR033512">
    <property type="entry name" value="TFG"/>
</dbReference>
<dbReference type="PANTHER" id="PTHR15335">
    <property type="entry name" value="PROTEIN TFG"/>
    <property type="match status" value="1"/>
</dbReference>
<feature type="compositionally biased region" description="Basic and acidic residues" evidence="1">
    <location>
        <begin position="222"/>
        <end position="235"/>
    </location>
</feature>
<dbReference type="Pfam" id="PF00564">
    <property type="entry name" value="PB1"/>
    <property type="match status" value="1"/>
</dbReference>
<feature type="region of interest" description="Disordered" evidence="1">
    <location>
        <begin position="56"/>
        <end position="75"/>
    </location>
</feature>
<reference key="2">
    <citation type="submission" date="2011-10" db="EMBL/GenBank/DDBJ databases">
        <title>The genome and transcriptome sequence of Clonorchis sinensis provide insights into the carcinogenic liver fluke.</title>
        <authorList>
            <person name="Wang X."/>
            <person name="Huang Y."/>
            <person name="Chen W."/>
            <person name="Liu H."/>
            <person name="Guo L."/>
            <person name="Chen Y."/>
            <person name="Luo F."/>
            <person name="Zhou W."/>
            <person name="Sun J."/>
            <person name="Mao Q."/>
            <person name="Liang P."/>
            <person name="Zhou C."/>
            <person name="Tian Y."/>
            <person name="Men J."/>
            <person name="Lv X."/>
            <person name="Huang L."/>
            <person name="Zhou J."/>
            <person name="Hu Y."/>
            <person name="Li R."/>
            <person name="Zhang F."/>
            <person name="Lei H."/>
            <person name="Li X."/>
            <person name="Hu X."/>
            <person name="Liang C."/>
            <person name="Xu J."/>
            <person name="Wu Z."/>
            <person name="Yu X."/>
        </authorList>
    </citation>
    <scope>NUCLEOTIDE SEQUENCE</scope>
    <source>
        <strain>Henan</strain>
    </source>
</reference>
<proteinExistence type="predicted"/>
<evidence type="ECO:0000256" key="1">
    <source>
        <dbReference type="SAM" id="MobiDB-lite"/>
    </source>
</evidence>
<evidence type="ECO:0000313" key="3">
    <source>
        <dbReference type="EMBL" id="GAA52344.1"/>
    </source>
</evidence>
<feature type="region of interest" description="Disordered" evidence="1">
    <location>
        <begin position="1074"/>
        <end position="1112"/>
    </location>
</feature>
<dbReference type="PROSITE" id="PS51745">
    <property type="entry name" value="PB1"/>
    <property type="match status" value="1"/>
</dbReference>
<dbReference type="GO" id="GO:0070971">
    <property type="term" value="C:endoplasmic reticulum exit site"/>
    <property type="evidence" value="ECO:0007669"/>
    <property type="project" value="TreeGrafter"/>
</dbReference>
<dbReference type="InterPro" id="IPR053793">
    <property type="entry name" value="PB1-like"/>
</dbReference>
<accession>G7YHB1</accession>
<dbReference type="PANTHER" id="PTHR15335:SF7">
    <property type="entry name" value="PROTEIN TFG"/>
    <property type="match status" value="1"/>
</dbReference>
<feature type="compositionally biased region" description="Basic and acidic residues" evidence="1">
    <location>
        <begin position="57"/>
        <end position="70"/>
    </location>
</feature>
<dbReference type="InterPro" id="IPR000270">
    <property type="entry name" value="PB1_dom"/>
</dbReference>
<evidence type="ECO:0000313" key="4">
    <source>
        <dbReference type="Proteomes" id="UP000008909"/>
    </source>
</evidence>
<feature type="domain" description="PB1" evidence="2">
    <location>
        <begin position="501"/>
        <end position="584"/>
    </location>
</feature>
<evidence type="ECO:0000259" key="2">
    <source>
        <dbReference type="PROSITE" id="PS51745"/>
    </source>
</evidence>
<dbReference type="EMBL" id="DF143278">
    <property type="protein sequence ID" value="GAA52344.1"/>
    <property type="molecule type" value="Genomic_DNA"/>
</dbReference>
<organism evidence="3 4">
    <name type="scientific">Clonorchis sinensis</name>
    <name type="common">Chinese liver fluke</name>
    <dbReference type="NCBI Taxonomy" id="79923"/>
    <lineage>
        <taxon>Eukaryota</taxon>
        <taxon>Metazoa</taxon>
        <taxon>Spiralia</taxon>
        <taxon>Lophotrochozoa</taxon>
        <taxon>Platyhelminthes</taxon>
        <taxon>Trematoda</taxon>
        <taxon>Digenea</taxon>
        <taxon>Opisthorchiida</taxon>
        <taxon>Opisthorchiata</taxon>
        <taxon>Opisthorchiidae</taxon>
        <taxon>Clonorchis</taxon>
    </lineage>
</organism>
<dbReference type="GO" id="GO:0042802">
    <property type="term" value="F:identical protein binding"/>
    <property type="evidence" value="ECO:0007669"/>
    <property type="project" value="InterPro"/>
</dbReference>
<dbReference type="Gene3D" id="3.10.20.90">
    <property type="entry name" value="Phosphatidylinositol 3-kinase Catalytic Subunit, Chain A, domain 1"/>
    <property type="match status" value="1"/>
</dbReference>
<feature type="compositionally biased region" description="Polar residues" evidence="1">
    <location>
        <begin position="1074"/>
        <end position="1099"/>
    </location>
</feature>
<protein>
    <submittedName>
        <fullName evidence="3">Protein TFG</fullName>
    </submittedName>
</protein>
<dbReference type="InterPro" id="IPR034857">
    <property type="entry name" value="PB1_TFG"/>
</dbReference>
<feature type="region of interest" description="Disordered" evidence="1">
    <location>
        <begin position="990"/>
        <end position="1055"/>
    </location>
</feature>
<dbReference type="CDD" id="cd06401">
    <property type="entry name" value="PB1_TFG"/>
    <property type="match status" value="1"/>
</dbReference>
<dbReference type="SMART" id="SM00666">
    <property type="entry name" value="PB1"/>
    <property type="match status" value="1"/>
</dbReference>
<sequence length="1456" mass="162963">MVAGLKSMDYETRLVVLDLFPLEYRRLRGDLILTYALFEQGLANRFFTVDPANTRRGHGERQLLNDKNKTDPGNLGESLDPVYQSMNPKPFDIETKSSVLLRKETRNCFILLGSPKELLALLSKPSEDANTKNVVTWRKAEYEIFSLNKHPSLSILASLAAKTVFQLIDMATKNFAESSENEGVQDGLIVSMRLRIAASQTRSLPTIELLRATKSSRPNVSSHERQVKTAKRSTTEKTLHVRTIKSLLKSDSEWRLSPQANSKHWKHQCRNRTVTPSHLTSSRRSYKQLLTKIVSTEEDVHQLLYERNPFCIVQNTLWLRVHVLQYHMPFRVKRVKSEKQLNSISALIDYHDETLAMTKNLFKLRNDEVQNGDRNKYGIFWTRESPSPLTVVKVVAIGQEISISMAGGSGLDEKIETDRFRPMQSHGKFSISRTIESVREVISRSNYTEWEKSLPNEGVCSELKNLFTMSPPCVCWVNGEKPVGQALFKQGVVYRMDLSGKIIIKAQLGDDLRRIPIHNEDITYDELVLMMQRVFKQRLSTDDDLLIKYKDEDGDFITIADESDLSFAIQSNKVLQIKLFAHASSKSSTRFPNIPRAISSMDVVHSGRNLLDCLSISTISPNPKVTKNESKKSAFAVKTFATSSASRIVSSVFSDSIPKSLTLPIVDTKCMLKNFNQFTQKHRCLFPYEDEEDVVSSLSSTAKTALGQCSEDIDDQNTENFSTSLPRSGKASDPYNNIEHTAALQTRPLVDNLVSGLRPRLGQCSEDIDDQNTENFSTSLPRSGKASDPYNNIEHTAALQTRPLVDNLVSGLRPRQFGSTFRSPVCIVPGGQLKCSQKRYKREIQLGSGFAVGGFQHGNPSDGFHLAFPIHLNLKEPCPPSAANNIFASLKRDIYKVTVLRQGEVSVKGGTENSRLDSCVGDKSDWDNRQFDIQDRSSLVLELRRLRDHITALADSVDSIVVSGAGTGGVGIGVGLRSQTGVLGTEHLERHKEFDPLGASQKKPVFGSDEHNASQARQSVLHENGGDGLLKSTAPSQDVPPTDPWTGQKPLSTMADFPTVGVSQAESGHFQPEMSSVLGQRPKSVTNEVVSSSTLSQPPGVTPPYYTAPREPPSQFVAYQKDQTKPSPPLPPSAQQMQQQYPMQSVPSMWTTNYGSVWSSDERRNESSRWFTAESTTGVRSVHAVCSPGTVIRPALERFKGLPGTISLPLRSPGVTTASRGPLDLGVSSFVGFCEPPSHNAVTLCVFIRFYGPFTKVIHGRKKGDFDIIRIVGRMAVDLFAELGNCLTTILSPFDATLPVCGWHRNDISLTVKTRVYNATVRSIPLHGSETWSLCAENHSRPCVFDHRCPRNIAPVWLRSVGHRSHREPRIIRALIHLCLVNRNSFVRFLRWDKPLHPSTRLLNHCFHQQLCRGLVYELPYDYQQLFFFLRLMPMCCSTFSTYFRLSDRQTSLANT</sequence>
<feature type="region of interest" description="Disordered" evidence="1">
    <location>
        <begin position="764"/>
        <end position="789"/>
    </location>
</feature>
<dbReference type="GO" id="GO:0048208">
    <property type="term" value="P:COPII vesicle coating"/>
    <property type="evidence" value="ECO:0007669"/>
    <property type="project" value="InterPro"/>
</dbReference>
<keyword evidence="4" id="KW-1185">Reference proteome</keyword>
<name>G7YHB1_CLOSI</name>
<gene>
    <name evidence="3" type="ORF">CLF_107886</name>
</gene>
<feature type="region of interest" description="Disordered" evidence="1">
    <location>
        <begin position="713"/>
        <end position="734"/>
    </location>
</feature>
<reference evidence="3" key="1">
    <citation type="journal article" date="2011" name="Genome Biol.">
        <title>The draft genome of the carcinogenic human liver fluke Clonorchis sinensis.</title>
        <authorList>
            <person name="Wang X."/>
            <person name="Chen W."/>
            <person name="Huang Y."/>
            <person name="Sun J."/>
            <person name="Men J."/>
            <person name="Liu H."/>
            <person name="Luo F."/>
            <person name="Guo L."/>
            <person name="Lv X."/>
            <person name="Deng C."/>
            <person name="Zhou C."/>
            <person name="Fan Y."/>
            <person name="Li X."/>
            <person name="Huang L."/>
            <person name="Hu Y."/>
            <person name="Liang C."/>
            <person name="Hu X."/>
            <person name="Xu J."/>
            <person name="Yu X."/>
        </authorList>
    </citation>
    <scope>NUCLEOTIDE SEQUENCE [LARGE SCALE GENOMIC DNA]</scope>
    <source>
        <strain evidence="3">Henan</strain>
    </source>
</reference>
<dbReference type="SUPFAM" id="SSF54277">
    <property type="entry name" value="CAD &amp; PB1 domains"/>
    <property type="match status" value="1"/>
</dbReference>